<dbReference type="HOGENOM" id="CLU_054856_2_1_9"/>
<evidence type="ECO:0000256" key="8">
    <source>
        <dbReference type="ARBA" id="ARBA00022723"/>
    </source>
</evidence>
<dbReference type="GO" id="GO:0019323">
    <property type="term" value="P:pentose catabolic process"/>
    <property type="evidence" value="ECO:0007669"/>
    <property type="project" value="UniProtKB-UniRule"/>
</dbReference>
<dbReference type="KEGG" id="tae:TepiRe1_1573"/>
<keyword evidence="10 11" id="KW-0119">Carbohydrate metabolism</keyword>
<dbReference type="GO" id="GO:0046872">
    <property type="term" value="F:metal ion binding"/>
    <property type="evidence" value="ECO:0007669"/>
    <property type="project" value="UniProtKB-UniRule"/>
</dbReference>
<feature type="binding site" evidence="10 14">
    <location>
        <begin position="141"/>
        <end position="144"/>
    </location>
    <ligand>
        <name>substrate</name>
    </ligand>
</feature>
<evidence type="ECO:0000256" key="7">
    <source>
        <dbReference type="ARBA" id="ARBA00013188"/>
    </source>
</evidence>
<feature type="active site" description="Proton donor" evidence="10 12">
    <location>
        <position position="174"/>
    </location>
</feature>
<dbReference type="eggNOG" id="COG0036">
    <property type="taxonomic scope" value="Bacteria"/>
</dbReference>
<dbReference type="GO" id="GO:0006098">
    <property type="term" value="P:pentose-phosphate shunt"/>
    <property type="evidence" value="ECO:0007669"/>
    <property type="project" value="UniProtKB-UniRule"/>
</dbReference>
<dbReference type="KEGG" id="tep:TepRe1_1461"/>
<evidence type="ECO:0000256" key="10">
    <source>
        <dbReference type="HAMAP-Rule" id="MF_02227"/>
    </source>
</evidence>
<protein>
    <recommendedName>
        <fullName evidence="7 10">Ribulose-phosphate 3-epimerase</fullName>
        <ecNumber evidence="7 10">5.1.3.1</ecNumber>
    </recommendedName>
</protein>
<feature type="active site" description="Proton acceptor" evidence="10 12">
    <location>
        <position position="34"/>
    </location>
</feature>
<feature type="binding site" evidence="10 13">
    <location>
        <position position="32"/>
    </location>
    <ligand>
        <name>a divalent metal cation</name>
        <dbReference type="ChEBI" id="CHEBI:60240"/>
    </ligand>
</feature>
<dbReference type="CDD" id="cd00429">
    <property type="entry name" value="RPE"/>
    <property type="match status" value="1"/>
</dbReference>
<comment type="cofactor">
    <cofactor evidence="10 13">
        <name>a divalent metal cation</name>
        <dbReference type="ChEBI" id="CHEBI:60240"/>
    </cofactor>
    <text evidence="10 13">Binds 1 divalent metal cation per subunit.</text>
</comment>
<comment type="similarity">
    <text evidence="6 10 11">Belongs to the ribulose-phosphate 3-epimerase family.</text>
</comment>
<feature type="binding site" evidence="10 13">
    <location>
        <position position="174"/>
    </location>
    <ligand>
        <name>a divalent metal cation</name>
        <dbReference type="ChEBI" id="CHEBI:60240"/>
    </ligand>
</feature>
<keyword evidence="13" id="KW-0862">Zinc</keyword>
<evidence type="ECO:0000256" key="14">
    <source>
        <dbReference type="PIRSR" id="PIRSR001461-3"/>
    </source>
</evidence>
<keyword evidence="13" id="KW-0464">Manganese</keyword>
<evidence type="ECO:0000313" key="15">
    <source>
        <dbReference type="EMBL" id="CDI40743.1"/>
    </source>
</evidence>
<dbReference type="PANTHER" id="PTHR11749">
    <property type="entry name" value="RIBULOSE-5-PHOSPHATE-3-EPIMERASE"/>
    <property type="match status" value="1"/>
</dbReference>
<feature type="binding site" evidence="10 14">
    <location>
        <position position="65"/>
    </location>
    <ligand>
        <name>substrate</name>
    </ligand>
</feature>
<feature type="binding site" evidence="10 13">
    <location>
        <position position="34"/>
    </location>
    <ligand>
        <name>a divalent metal cation</name>
        <dbReference type="ChEBI" id="CHEBI:60240"/>
    </ligand>
</feature>
<comment type="catalytic activity">
    <reaction evidence="1 10 11">
        <text>D-ribulose 5-phosphate = D-xylulose 5-phosphate</text>
        <dbReference type="Rhea" id="RHEA:13677"/>
        <dbReference type="ChEBI" id="CHEBI:57737"/>
        <dbReference type="ChEBI" id="CHEBI:58121"/>
        <dbReference type="EC" id="5.1.3.1"/>
    </reaction>
</comment>
<dbReference type="SUPFAM" id="SSF51366">
    <property type="entry name" value="Ribulose-phoshate binding barrel"/>
    <property type="match status" value="1"/>
</dbReference>
<evidence type="ECO:0000256" key="4">
    <source>
        <dbReference type="ARBA" id="ARBA00001947"/>
    </source>
</evidence>
<dbReference type="HAMAP" id="MF_02227">
    <property type="entry name" value="RPE"/>
    <property type="match status" value="1"/>
</dbReference>
<keyword evidence="9 10" id="KW-0413">Isomerase</keyword>
<dbReference type="PROSITE" id="PS01085">
    <property type="entry name" value="RIBUL_P_3_EPIMER_1"/>
    <property type="match status" value="1"/>
</dbReference>
<organism evidence="15 16">
    <name type="scientific">Tepidanaerobacter acetatoxydans (strain DSM 21804 / JCM 16047 / Re1)</name>
    <dbReference type="NCBI Taxonomy" id="1209989"/>
    <lineage>
        <taxon>Bacteria</taxon>
        <taxon>Bacillati</taxon>
        <taxon>Bacillota</taxon>
        <taxon>Clostridia</taxon>
        <taxon>Thermosediminibacterales</taxon>
        <taxon>Tepidanaerobacteraceae</taxon>
        <taxon>Tepidanaerobacter</taxon>
    </lineage>
</organism>
<comment type="cofactor">
    <cofactor evidence="4">
        <name>Zn(2+)</name>
        <dbReference type="ChEBI" id="CHEBI:29105"/>
    </cofactor>
</comment>
<evidence type="ECO:0000256" key="2">
    <source>
        <dbReference type="ARBA" id="ARBA00001936"/>
    </source>
</evidence>
<evidence type="ECO:0000256" key="1">
    <source>
        <dbReference type="ARBA" id="ARBA00001782"/>
    </source>
</evidence>
<dbReference type="NCBIfam" id="NF004076">
    <property type="entry name" value="PRK05581.1-4"/>
    <property type="match status" value="1"/>
</dbReference>
<name>F4LVM1_TEPAE</name>
<evidence type="ECO:0000313" key="16">
    <source>
        <dbReference type="Proteomes" id="UP000010802"/>
    </source>
</evidence>
<comment type="cofactor">
    <cofactor evidence="5">
        <name>Fe(2+)</name>
        <dbReference type="ChEBI" id="CHEBI:29033"/>
    </cofactor>
</comment>
<dbReference type="InterPro" id="IPR013785">
    <property type="entry name" value="Aldolase_TIM"/>
</dbReference>
<evidence type="ECO:0000256" key="3">
    <source>
        <dbReference type="ARBA" id="ARBA00001941"/>
    </source>
</evidence>
<evidence type="ECO:0000256" key="12">
    <source>
        <dbReference type="PIRSR" id="PIRSR001461-1"/>
    </source>
</evidence>
<evidence type="ECO:0000256" key="5">
    <source>
        <dbReference type="ARBA" id="ARBA00001954"/>
    </source>
</evidence>
<dbReference type="FunFam" id="3.20.20.70:FF:000004">
    <property type="entry name" value="Ribulose-phosphate 3-epimerase"/>
    <property type="match status" value="1"/>
</dbReference>
<dbReference type="GO" id="GO:0005737">
    <property type="term" value="C:cytoplasm"/>
    <property type="evidence" value="ECO:0007669"/>
    <property type="project" value="UniProtKB-ARBA"/>
</dbReference>
<comment type="cofactor">
    <cofactor evidence="3">
        <name>Co(2+)</name>
        <dbReference type="ChEBI" id="CHEBI:48828"/>
    </cofactor>
</comment>
<keyword evidence="8 10" id="KW-0479">Metal-binding</keyword>
<dbReference type="RefSeq" id="WP_013778530.1">
    <property type="nucleotide sequence ID" value="NC_015519.1"/>
</dbReference>
<dbReference type="OrthoDB" id="1645589at2"/>
<dbReference type="PROSITE" id="PS01086">
    <property type="entry name" value="RIBUL_P_3_EPIMER_2"/>
    <property type="match status" value="1"/>
</dbReference>
<dbReference type="Pfam" id="PF00834">
    <property type="entry name" value="Ribul_P_3_epim"/>
    <property type="match status" value="1"/>
</dbReference>
<keyword evidence="13" id="KW-0170">Cobalt</keyword>
<dbReference type="GO" id="GO:0004750">
    <property type="term" value="F:D-ribulose-phosphate 3-epimerase activity"/>
    <property type="evidence" value="ECO:0007669"/>
    <property type="project" value="UniProtKB-UniRule"/>
</dbReference>
<dbReference type="InterPro" id="IPR011060">
    <property type="entry name" value="RibuloseP-bd_barrel"/>
</dbReference>
<reference evidence="16" key="1">
    <citation type="journal article" date="2013" name="Genome Announc.">
        <title>First genome sequence of a syntrophic acetate-oxidizing bacterium, Tepidanaerobacter acetatoxydans strain Re1.</title>
        <authorList>
            <person name="Manzoor S."/>
            <person name="Bongcam-Rudloff E."/>
            <person name="Schnurer A."/>
            <person name="Muller B."/>
        </authorList>
    </citation>
    <scope>NUCLEOTIDE SEQUENCE [LARGE SCALE GENOMIC DNA]</scope>
    <source>
        <strain evidence="16">Re1</strain>
    </source>
</reference>
<dbReference type="InterPro" id="IPR026019">
    <property type="entry name" value="Ribul_P_3_epim"/>
</dbReference>
<comment type="pathway">
    <text evidence="10">Carbohydrate degradation.</text>
</comment>
<dbReference type="InterPro" id="IPR000056">
    <property type="entry name" value="Ribul_P_3_epim-like"/>
</dbReference>
<gene>
    <name evidence="10 15" type="primary">rpe</name>
    <name evidence="15" type="ordered locus">TEPIRE1_1573</name>
</gene>
<dbReference type="Gene3D" id="3.20.20.70">
    <property type="entry name" value="Aldolase class I"/>
    <property type="match status" value="1"/>
</dbReference>
<comment type="cofactor">
    <cofactor evidence="2">
        <name>Mn(2+)</name>
        <dbReference type="ChEBI" id="CHEBI:29035"/>
    </cofactor>
</comment>
<dbReference type="PIRSF" id="PIRSF001461">
    <property type="entry name" value="RPE"/>
    <property type="match status" value="1"/>
</dbReference>
<evidence type="ECO:0000256" key="11">
    <source>
        <dbReference type="PIRNR" id="PIRNR001461"/>
    </source>
</evidence>
<dbReference type="AlphaFoldDB" id="F4LVM1"/>
<dbReference type="STRING" id="1209989.TepRe1_1461"/>
<dbReference type="EC" id="5.1.3.1" evidence="7 10"/>
<evidence type="ECO:0000256" key="13">
    <source>
        <dbReference type="PIRSR" id="PIRSR001461-2"/>
    </source>
</evidence>
<dbReference type="EMBL" id="HF563609">
    <property type="protein sequence ID" value="CDI40743.1"/>
    <property type="molecule type" value="Genomic_DNA"/>
</dbReference>
<evidence type="ECO:0000256" key="9">
    <source>
        <dbReference type="ARBA" id="ARBA00023235"/>
    </source>
</evidence>
<dbReference type="NCBIfam" id="TIGR01163">
    <property type="entry name" value="rpe"/>
    <property type="match status" value="1"/>
</dbReference>
<sequence length="216" mass="23570">MVKVAPSILSADFCCLSEEIKKVENGGADLLHIDVMDGHFVPNITLGPPVISSLKGKTYLPFDVHLMIENPEKHIDDFIKAGADIITVHVESTVHLNRLVNYIKNKGIKPGVALNPSTPLSSLQYILDDIYMILIMSVNPGFGGQKFIPKMLEKIRDLKRVILQENPEILIEVDGGINEENAPDIIKAGADILVAGSAIYLSSNPGDVIEKLKTAH</sequence>
<feature type="binding site" evidence="14">
    <location>
        <position position="176"/>
    </location>
    <ligand>
        <name>substrate</name>
    </ligand>
</feature>
<feature type="binding site" evidence="10 14">
    <location>
        <begin position="196"/>
        <end position="197"/>
    </location>
    <ligand>
        <name>substrate</name>
    </ligand>
</feature>
<accession>F4LVM1</accession>
<feature type="binding site" evidence="10 14">
    <location>
        <position position="7"/>
    </location>
    <ligand>
        <name>substrate</name>
    </ligand>
</feature>
<keyword evidence="16" id="KW-1185">Reference proteome</keyword>
<evidence type="ECO:0000256" key="6">
    <source>
        <dbReference type="ARBA" id="ARBA00009541"/>
    </source>
</evidence>
<feature type="binding site" evidence="10">
    <location>
        <begin position="174"/>
        <end position="176"/>
    </location>
    <ligand>
        <name>substrate</name>
    </ligand>
</feature>
<proteinExistence type="inferred from homology"/>
<dbReference type="Proteomes" id="UP000010802">
    <property type="component" value="Chromosome"/>
</dbReference>
<comment type="function">
    <text evidence="10">Catalyzes the reversible epimerization of D-ribulose 5-phosphate to D-xylulose 5-phosphate.</text>
</comment>
<feature type="binding site" evidence="10 13">
    <location>
        <position position="65"/>
    </location>
    <ligand>
        <name>a divalent metal cation</name>
        <dbReference type="ChEBI" id="CHEBI:60240"/>
    </ligand>
</feature>